<dbReference type="Gene3D" id="3.40.980.10">
    <property type="entry name" value="MoaB/Mog-like domain"/>
    <property type="match status" value="1"/>
</dbReference>
<dbReference type="InterPro" id="IPR001453">
    <property type="entry name" value="MoaB/Mog_dom"/>
</dbReference>
<sequence>MKACVITIGNEILKGKTVNTNAAEIGRMLYFSGYEVYRGLTVQDNEAEIRWALKSVLGLCDIIVLSGGLGPTFDDITVLSFAREVGVPLVRDEETYIRIKEKAEKRGLQMTEEREKMALIPDGARTITNIVGSAPGIEFNAKGTRVFILPGVPEEMRSMLESIRNKIKLRDSFYEEESITIKGVFEASLAPFVKKLMNSHGDAVYIKTHPGTSKEGEPVLEVEVSSKSDDQAKAKEIVRSILNEIALEAQNIKDLESPNEGHK</sequence>
<dbReference type="InterPro" id="IPR050101">
    <property type="entry name" value="CinA"/>
</dbReference>
<dbReference type="SMART" id="SM00852">
    <property type="entry name" value="MoCF_biosynth"/>
    <property type="match status" value="1"/>
</dbReference>
<proteinExistence type="predicted"/>
<dbReference type="Pfam" id="PF00994">
    <property type="entry name" value="MoCF_biosynth"/>
    <property type="match status" value="1"/>
</dbReference>
<protein>
    <submittedName>
        <fullName evidence="2">Competence damage-inducible protein A</fullName>
    </submittedName>
</protein>
<dbReference type="PANTHER" id="PTHR13939">
    <property type="entry name" value="NICOTINAMIDE-NUCLEOTIDE AMIDOHYDROLASE PNCC"/>
    <property type="match status" value="1"/>
</dbReference>
<dbReference type="SUPFAM" id="SSF53218">
    <property type="entry name" value="Molybdenum cofactor biosynthesis proteins"/>
    <property type="match status" value="1"/>
</dbReference>
<dbReference type="CDD" id="cd00885">
    <property type="entry name" value="cinA"/>
    <property type="match status" value="1"/>
</dbReference>
<comment type="caution">
    <text evidence="2">The sequence shown here is derived from an EMBL/GenBank/DDBJ whole genome shotgun (WGS) entry which is preliminary data.</text>
</comment>
<reference evidence="2" key="1">
    <citation type="journal article" date="2020" name="mSystems">
        <title>Genome- and Community-Level Interaction Insights into Carbon Utilization and Element Cycling Functions of Hydrothermarchaeota in Hydrothermal Sediment.</title>
        <authorList>
            <person name="Zhou Z."/>
            <person name="Liu Y."/>
            <person name="Xu W."/>
            <person name="Pan J."/>
            <person name="Luo Z.H."/>
            <person name="Li M."/>
        </authorList>
    </citation>
    <scope>NUCLEOTIDE SEQUENCE [LARGE SCALE GENOMIC DNA]</scope>
    <source>
        <strain evidence="2">SpSt-961</strain>
    </source>
</reference>
<organism evidence="2">
    <name type="scientific">candidate division WOR-3 bacterium</name>
    <dbReference type="NCBI Taxonomy" id="2052148"/>
    <lineage>
        <taxon>Bacteria</taxon>
        <taxon>Bacteria division WOR-3</taxon>
    </lineage>
</organism>
<accession>A0A7V3RH25</accession>
<gene>
    <name evidence="2" type="ORF">ENX68_03190</name>
</gene>
<evidence type="ECO:0000313" key="2">
    <source>
        <dbReference type="EMBL" id="HGE77989.1"/>
    </source>
</evidence>
<name>A0A7V3RH25_UNCW3</name>
<evidence type="ECO:0000259" key="1">
    <source>
        <dbReference type="SMART" id="SM00852"/>
    </source>
</evidence>
<feature type="domain" description="MoaB/Mog" evidence="1">
    <location>
        <begin position="4"/>
        <end position="170"/>
    </location>
</feature>
<dbReference type="AlphaFoldDB" id="A0A7V3RH25"/>
<dbReference type="PANTHER" id="PTHR13939:SF0">
    <property type="entry name" value="NMN AMIDOHYDROLASE-LIKE PROTEIN YFAY"/>
    <property type="match status" value="1"/>
</dbReference>
<dbReference type="EMBL" id="DTOZ01000079">
    <property type="protein sequence ID" value="HGE77989.1"/>
    <property type="molecule type" value="Genomic_DNA"/>
</dbReference>
<dbReference type="InterPro" id="IPR036425">
    <property type="entry name" value="MoaB/Mog-like_dom_sf"/>
</dbReference>